<proteinExistence type="predicted"/>
<name>A0ACC5QZR7_9HYPH</name>
<keyword evidence="2" id="KW-1185">Reference proteome</keyword>
<evidence type="ECO:0000313" key="2">
    <source>
        <dbReference type="Proteomes" id="UP000616151"/>
    </source>
</evidence>
<protein>
    <submittedName>
        <fullName evidence="1">Uncharacterized protein</fullName>
    </submittedName>
</protein>
<dbReference type="EMBL" id="JAENHL010000006">
    <property type="protein sequence ID" value="MBK1865902.1"/>
    <property type="molecule type" value="Genomic_DNA"/>
</dbReference>
<evidence type="ECO:0000313" key="1">
    <source>
        <dbReference type="EMBL" id="MBK1865902.1"/>
    </source>
</evidence>
<gene>
    <name evidence="1" type="ORF">JHL16_06025</name>
</gene>
<organism evidence="1 2">
    <name type="scientific">Taklimakanibacter albus</name>
    <dbReference type="NCBI Taxonomy" id="2800327"/>
    <lineage>
        <taxon>Bacteria</taxon>
        <taxon>Pseudomonadati</taxon>
        <taxon>Pseudomonadota</taxon>
        <taxon>Alphaproteobacteria</taxon>
        <taxon>Hyphomicrobiales</taxon>
        <taxon>Aestuariivirgaceae</taxon>
        <taxon>Taklimakanibacter</taxon>
    </lineage>
</organism>
<comment type="caution">
    <text evidence="1">The sequence shown here is derived from an EMBL/GenBank/DDBJ whole genome shotgun (WGS) entry which is preliminary data.</text>
</comment>
<dbReference type="Proteomes" id="UP000616151">
    <property type="component" value="Unassembled WGS sequence"/>
</dbReference>
<reference evidence="1" key="1">
    <citation type="submission" date="2021-01" db="EMBL/GenBank/DDBJ databases">
        <authorList>
            <person name="Sun Q."/>
        </authorList>
    </citation>
    <scope>NUCLEOTIDE SEQUENCE</scope>
    <source>
        <strain evidence="1">YIM B02566</strain>
    </source>
</reference>
<accession>A0ACC5QZR7</accession>
<sequence length="308" mass="33379">MNHLITMLVASGKDILTPQALAQLRAHPRFGEALRASAEGLIALHRRNRVMSWFLSDRPLALIGHAVIYLHLEGRADDPLSGLTPSRFRNFCRTNGLCSPGRASAILAFMRLTGHIESVPHPGDRRVTQLRPSEKLMDIARTRLARQFPVITLLRPDIAPAVHALGDPDFEAALFRALGTWFISGSRILDHAPSLHLFAGRDAGMLILYSLMLAGGSDGQPVSLAPLPVSISALAKQFQVSRTHVLRLLRDAEAAGLLTREADMISLSAGLADDLQNMQAGLFHLLATCAAEALAALPDRAMPDRIAV</sequence>